<dbReference type="AlphaFoldDB" id="A0A1G7LSL5"/>
<gene>
    <name evidence="1" type="ORF">SAMN05421825_1585</name>
</gene>
<evidence type="ECO:0000313" key="2">
    <source>
        <dbReference type="Proteomes" id="UP000199203"/>
    </source>
</evidence>
<evidence type="ECO:0000313" key="1">
    <source>
        <dbReference type="EMBL" id="SDF52344.1"/>
    </source>
</evidence>
<reference evidence="2" key="1">
    <citation type="submission" date="2016-10" db="EMBL/GenBank/DDBJ databases">
        <authorList>
            <person name="Varghese N."/>
            <person name="Submissions S."/>
        </authorList>
    </citation>
    <scope>NUCLEOTIDE SEQUENCE [LARGE SCALE GENOMIC DNA]</scope>
    <source>
        <strain evidence="2">DSM 19684</strain>
    </source>
</reference>
<organism evidence="1 2">
    <name type="scientific">Epilithonimonas hungarica</name>
    <dbReference type="NCBI Taxonomy" id="454006"/>
    <lineage>
        <taxon>Bacteria</taxon>
        <taxon>Pseudomonadati</taxon>
        <taxon>Bacteroidota</taxon>
        <taxon>Flavobacteriia</taxon>
        <taxon>Flavobacteriales</taxon>
        <taxon>Weeksellaceae</taxon>
        <taxon>Chryseobacterium group</taxon>
        <taxon>Epilithonimonas</taxon>
    </lineage>
</organism>
<protein>
    <submittedName>
        <fullName evidence="1">Uncharacterized protein</fullName>
    </submittedName>
</protein>
<keyword evidence="2" id="KW-1185">Reference proteome</keyword>
<dbReference type="EMBL" id="FNBH01000002">
    <property type="protein sequence ID" value="SDF52344.1"/>
    <property type="molecule type" value="Genomic_DNA"/>
</dbReference>
<sequence length="31" mass="3791">MLYKEMRKFALVKFIEVITIMKNVKLVYLDL</sequence>
<name>A0A1G7LSL5_9FLAO</name>
<accession>A0A1G7LSL5</accession>
<proteinExistence type="predicted"/>
<dbReference type="Proteomes" id="UP000199203">
    <property type="component" value="Unassembled WGS sequence"/>
</dbReference>